<keyword evidence="2" id="KW-1133">Transmembrane helix</keyword>
<feature type="compositionally biased region" description="Low complexity" evidence="1">
    <location>
        <begin position="49"/>
        <end position="77"/>
    </location>
</feature>
<feature type="region of interest" description="Disordered" evidence="1">
    <location>
        <begin position="33"/>
        <end position="189"/>
    </location>
</feature>
<evidence type="ECO:0000256" key="2">
    <source>
        <dbReference type="SAM" id="Phobius"/>
    </source>
</evidence>
<dbReference type="EMBL" id="JAGGDJ010000003">
    <property type="protein sequence ID" value="MBO7743821.1"/>
    <property type="molecule type" value="Genomic_DNA"/>
</dbReference>
<keyword evidence="2" id="KW-0472">Membrane</keyword>
<accession>A0ABS3W683</accession>
<reference evidence="3 4" key="1">
    <citation type="submission" date="2021-03" db="EMBL/GenBank/DDBJ databases">
        <title>Paenibacillus artemisicola MWE-103 whole genome sequence.</title>
        <authorList>
            <person name="Ham Y.J."/>
        </authorList>
    </citation>
    <scope>NUCLEOTIDE SEQUENCE [LARGE SCALE GENOMIC DNA]</scope>
    <source>
        <strain evidence="3 4">MWE-103</strain>
    </source>
</reference>
<organism evidence="3 4">
    <name type="scientific">Paenibacillus artemisiicola</name>
    <dbReference type="NCBI Taxonomy" id="1172618"/>
    <lineage>
        <taxon>Bacteria</taxon>
        <taxon>Bacillati</taxon>
        <taxon>Bacillota</taxon>
        <taxon>Bacilli</taxon>
        <taxon>Bacillales</taxon>
        <taxon>Paenibacillaceae</taxon>
        <taxon>Paenibacillus</taxon>
    </lineage>
</organism>
<keyword evidence="2" id="KW-0812">Transmembrane</keyword>
<evidence type="ECO:0000313" key="3">
    <source>
        <dbReference type="EMBL" id="MBO7743821.1"/>
    </source>
</evidence>
<keyword evidence="4" id="KW-1185">Reference proteome</keyword>
<comment type="caution">
    <text evidence="3">The sequence shown here is derived from an EMBL/GenBank/DDBJ whole genome shotgun (WGS) entry which is preliminary data.</text>
</comment>
<gene>
    <name evidence="3" type="ORF">I8J29_06415</name>
</gene>
<proteinExistence type="predicted"/>
<dbReference type="RefSeq" id="WP_208846849.1">
    <property type="nucleotide sequence ID" value="NZ_JAGGDJ010000003.1"/>
</dbReference>
<feature type="transmembrane region" description="Helical" evidence="2">
    <location>
        <begin position="6"/>
        <end position="26"/>
    </location>
</feature>
<protein>
    <submittedName>
        <fullName evidence="3">Uncharacterized protein</fullName>
    </submittedName>
</protein>
<name>A0ABS3W683_9BACL</name>
<evidence type="ECO:0000256" key="1">
    <source>
        <dbReference type="SAM" id="MobiDB-lite"/>
    </source>
</evidence>
<dbReference type="Proteomes" id="UP000670947">
    <property type="component" value="Unassembled WGS sequence"/>
</dbReference>
<evidence type="ECO:0000313" key="4">
    <source>
        <dbReference type="Proteomes" id="UP000670947"/>
    </source>
</evidence>
<sequence length="189" mass="19950">MEELLKLLFSNIYVVIIIAGILLSLLNKARGKQNPGGNRMPPFGGGPAGRPQARPQADRPAQPQRPHARPVPQQAQPDTGRPFVAPPETSGPLGGSVYTSHLKPSGGTASEENVGAELTGETLLGRALEAERAAEARPKPSAGSPLPASARPQPDGATFRAPRGQDLRQAFVMSEVLGPPRSKRPLKQK</sequence>
<feature type="compositionally biased region" description="Basic and acidic residues" evidence="1">
    <location>
        <begin position="128"/>
        <end position="138"/>
    </location>
</feature>